<evidence type="ECO:0000313" key="3">
    <source>
        <dbReference type="Proteomes" id="UP000504634"/>
    </source>
</evidence>
<keyword evidence="2" id="KW-0732">Signal</keyword>
<dbReference type="Proteomes" id="UP000504634">
    <property type="component" value="Unplaced"/>
</dbReference>
<proteinExistence type="predicted"/>
<organism evidence="3 4">
    <name type="scientific">Drosophila lebanonensis</name>
    <name type="common">Fruit fly</name>
    <name type="synonym">Scaptodrosophila lebanonensis</name>
    <dbReference type="NCBI Taxonomy" id="7225"/>
    <lineage>
        <taxon>Eukaryota</taxon>
        <taxon>Metazoa</taxon>
        <taxon>Ecdysozoa</taxon>
        <taxon>Arthropoda</taxon>
        <taxon>Hexapoda</taxon>
        <taxon>Insecta</taxon>
        <taxon>Pterygota</taxon>
        <taxon>Neoptera</taxon>
        <taxon>Endopterygota</taxon>
        <taxon>Diptera</taxon>
        <taxon>Brachycera</taxon>
        <taxon>Muscomorpha</taxon>
        <taxon>Ephydroidea</taxon>
        <taxon>Drosophilidae</taxon>
        <taxon>Scaptodrosophila</taxon>
    </lineage>
</organism>
<gene>
    <name evidence="4" type="primary">LOC115627398</name>
</gene>
<feature type="signal peptide" evidence="2">
    <location>
        <begin position="1"/>
        <end position="16"/>
    </location>
</feature>
<keyword evidence="3" id="KW-1185">Reference proteome</keyword>
<dbReference type="OrthoDB" id="7869978at2759"/>
<name>A0A6J2TUT2_DROLE</name>
<dbReference type="GeneID" id="115627398"/>
<protein>
    <submittedName>
        <fullName evidence="4">Uncharacterized protein LOC115627398</fullName>
    </submittedName>
</protein>
<dbReference type="RefSeq" id="XP_030378913.1">
    <property type="nucleotide sequence ID" value="XM_030523053.1"/>
</dbReference>
<feature type="region of interest" description="Disordered" evidence="1">
    <location>
        <begin position="220"/>
        <end position="240"/>
    </location>
</feature>
<sequence length="330" mass="34895">MNGFLGLVMLLSAVAASEKPPMPTMATLTTTTTARTTVKAKDDVSNMDKRDKRQLRSSNGYPIFFDGVNPGVQPISVVTPVASNANAQVGGQQPSFLPNFGFGSQQQQQPLPIIGTLVGNLPGLQGGLPNLLNGLGPLAGLGGLGSLGGLNLGNLGILGNLGNLGGNGGQPILPPVLGSNGNSNPAASCPITQRLTCRCEPLLSLQPLQGLSLQQPPKALGSTRQQQQQQLHITKQNVRRNADGSRELRLVLSNGLIIYQHSGKERASGQQGQQGQQDVNVNQGYYTLRLADGRYFTIFYTINDFDYTVKADVSNAPPKSDFDDELNGLL</sequence>
<dbReference type="AlphaFoldDB" id="A0A6J2TUT2"/>
<reference evidence="4" key="1">
    <citation type="submission" date="2025-08" db="UniProtKB">
        <authorList>
            <consortium name="RefSeq"/>
        </authorList>
    </citation>
    <scope>IDENTIFICATION</scope>
    <source>
        <strain evidence="4">11010-0011.00</strain>
        <tissue evidence="4">Whole body</tissue>
    </source>
</reference>
<feature type="chain" id="PRO_5026846414" evidence="2">
    <location>
        <begin position="17"/>
        <end position="330"/>
    </location>
</feature>
<evidence type="ECO:0000313" key="4">
    <source>
        <dbReference type="RefSeq" id="XP_030378913.1"/>
    </source>
</evidence>
<evidence type="ECO:0000256" key="2">
    <source>
        <dbReference type="SAM" id="SignalP"/>
    </source>
</evidence>
<accession>A0A6J2TUT2</accession>
<evidence type="ECO:0000256" key="1">
    <source>
        <dbReference type="SAM" id="MobiDB-lite"/>
    </source>
</evidence>